<sequence length="455" mass="51110">MKTSFIDDFNTKAIGILGLGVTGLSVLEFLKGKAKLLICYDDNASAIHSAQSRVGDILVKSIDDDAWENLDYLVVSPGISIAGEKAHNIVKQAAACGVKIISDIDLLYNRDPDATYVGISGTNGKSTTVSLISHILNFCDLSHSLGGNIGTPCLSLPKSEIYVLELSSFQIDLLKYPKFSIAGITNITPDHEDRYLSFDEYLQSKLHLADFLYQDGYFVVRDVKSSYEYKALQQRYKSSAFSSISSLPDCAVFHNLHGRDLPSLECNFLKNFCLLGKHNEENFSFAITVCLLLGCDPNKVSSAVRSFKGLEHRLELVLKDGNVTYYNDSKATNMLSTVCAIRSMRNIYWIAGGRQHNIEEDMLIPELGHVRKGYFFGENRELLYAKLNKFMECYTFNTLRECLMKVILDARKSDSEVVVLFSPASKSFDQFDNFMHRGREFKRLCLELTSCKFMI</sequence>
<evidence type="ECO:0000313" key="9">
    <source>
        <dbReference type="EMBL" id="QEK39843.1"/>
    </source>
</evidence>
<dbReference type="Pfam" id="PF21799">
    <property type="entry name" value="MurD-like_N"/>
    <property type="match status" value="1"/>
</dbReference>
<feature type="binding site" evidence="7">
    <location>
        <begin position="121"/>
        <end position="127"/>
    </location>
    <ligand>
        <name>ATP</name>
        <dbReference type="ChEBI" id="CHEBI:30616"/>
    </ligand>
</feature>
<keyword evidence="7" id="KW-0131">Cell cycle</keyword>
<keyword evidence="5 7" id="KW-0547">Nucleotide-binding</keyword>
<dbReference type="SUPFAM" id="SSF53623">
    <property type="entry name" value="MurD-like peptide ligases, catalytic domain"/>
    <property type="match status" value="1"/>
</dbReference>
<keyword evidence="7" id="KW-0132">Cell division</keyword>
<name>A0A5C0UJW8_9RICK</name>
<dbReference type="RefSeq" id="WP_148952204.1">
    <property type="nucleotide sequence ID" value="NZ_CP043312.1"/>
</dbReference>
<dbReference type="GO" id="GO:0009252">
    <property type="term" value="P:peptidoglycan biosynthetic process"/>
    <property type="evidence" value="ECO:0007669"/>
    <property type="project" value="UniProtKB-UniRule"/>
</dbReference>
<dbReference type="Gene3D" id="3.40.50.720">
    <property type="entry name" value="NAD(P)-binding Rossmann-like Domain"/>
    <property type="match status" value="1"/>
</dbReference>
<organism evidence="9 10">
    <name type="scientific">Candidatus Sneabacter namystus</name>
    <dbReference type="NCBI Taxonomy" id="2601646"/>
    <lineage>
        <taxon>Bacteria</taxon>
        <taxon>Pseudomonadati</taxon>
        <taxon>Pseudomonadota</taxon>
        <taxon>Alphaproteobacteria</taxon>
        <taxon>Rickettsiales</taxon>
        <taxon>Rickettsiaceae</taxon>
        <taxon>Rickettsieae</taxon>
        <taxon>Candidatus Sneabacter</taxon>
    </lineage>
</organism>
<evidence type="ECO:0000256" key="2">
    <source>
        <dbReference type="ARBA" id="ARBA00004752"/>
    </source>
</evidence>
<keyword evidence="3 7" id="KW-0963">Cytoplasm</keyword>
<dbReference type="GO" id="GO:0008360">
    <property type="term" value="P:regulation of cell shape"/>
    <property type="evidence" value="ECO:0007669"/>
    <property type="project" value="UniProtKB-KW"/>
</dbReference>
<evidence type="ECO:0000256" key="3">
    <source>
        <dbReference type="ARBA" id="ARBA00022490"/>
    </source>
</evidence>
<dbReference type="Gene3D" id="3.40.1190.10">
    <property type="entry name" value="Mur-like, catalytic domain"/>
    <property type="match status" value="1"/>
</dbReference>
<dbReference type="EC" id="6.3.2.9" evidence="7"/>
<comment type="pathway">
    <text evidence="2 7">Cell wall biogenesis; peptidoglycan biosynthesis.</text>
</comment>
<dbReference type="NCBIfam" id="TIGR01087">
    <property type="entry name" value="murD"/>
    <property type="match status" value="1"/>
</dbReference>
<dbReference type="EMBL" id="CP043312">
    <property type="protein sequence ID" value="QEK39843.1"/>
    <property type="molecule type" value="Genomic_DNA"/>
</dbReference>
<gene>
    <name evidence="7 9" type="primary">murD</name>
    <name evidence="9" type="ORF">FZC37_02840</name>
</gene>
<dbReference type="Gene3D" id="3.90.190.20">
    <property type="entry name" value="Mur ligase, C-terminal domain"/>
    <property type="match status" value="1"/>
</dbReference>
<reference evidence="9 10" key="1">
    <citation type="submission" date="2019-08" db="EMBL/GenBank/DDBJ databases">
        <title>Highly reduced genomes of protist endosymbionts show evolutionary convergence.</title>
        <authorList>
            <person name="George E."/>
            <person name="Husnik F."/>
            <person name="Tashyreva D."/>
            <person name="Prokopchuk G."/>
            <person name="Horak A."/>
            <person name="Kwong W.K."/>
            <person name="Lukes J."/>
            <person name="Keeling P.J."/>
        </authorList>
    </citation>
    <scope>NUCLEOTIDE SEQUENCE [LARGE SCALE GENOMIC DNA]</scope>
    <source>
        <strain evidence="9">1621</strain>
    </source>
</reference>
<dbReference type="Proteomes" id="UP000323844">
    <property type="component" value="Chromosome"/>
</dbReference>
<keyword evidence="4 7" id="KW-0436">Ligase</keyword>
<dbReference type="SUPFAM" id="SSF53244">
    <property type="entry name" value="MurD-like peptide ligases, peptide-binding domain"/>
    <property type="match status" value="1"/>
</dbReference>
<dbReference type="SUPFAM" id="SSF51984">
    <property type="entry name" value="MurCD N-terminal domain"/>
    <property type="match status" value="1"/>
</dbReference>
<comment type="function">
    <text evidence="7">Cell wall formation. Catalyzes the addition of glutamate to the nucleotide precursor UDP-N-acetylmuramoyl-L-alanine (UMA).</text>
</comment>
<dbReference type="GO" id="GO:0051301">
    <property type="term" value="P:cell division"/>
    <property type="evidence" value="ECO:0007669"/>
    <property type="project" value="UniProtKB-KW"/>
</dbReference>
<feature type="domain" description="Mur ligase central" evidence="8">
    <location>
        <begin position="119"/>
        <end position="289"/>
    </location>
</feature>
<evidence type="ECO:0000313" key="10">
    <source>
        <dbReference type="Proteomes" id="UP000323844"/>
    </source>
</evidence>
<dbReference type="KEGG" id="snay:FZC37_02840"/>
<dbReference type="AlphaFoldDB" id="A0A5C0UJW8"/>
<dbReference type="InterPro" id="IPR005762">
    <property type="entry name" value="MurD"/>
</dbReference>
<dbReference type="InterPro" id="IPR036615">
    <property type="entry name" value="Mur_ligase_C_dom_sf"/>
</dbReference>
<protein>
    <recommendedName>
        <fullName evidence="7">UDP-N-acetylmuramoylalanine--D-glutamate ligase</fullName>
        <ecNumber evidence="7">6.3.2.9</ecNumber>
    </recommendedName>
    <alternativeName>
        <fullName evidence="7">D-glutamic acid-adding enzyme</fullName>
    </alternativeName>
    <alternativeName>
        <fullName evidence="7">UDP-N-acetylmuramoyl-L-alanyl-D-glutamate synthetase</fullName>
    </alternativeName>
</protein>
<comment type="similarity">
    <text evidence="7">Belongs to the MurCDEF family.</text>
</comment>
<dbReference type="InterPro" id="IPR013221">
    <property type="entry name" value="Mur_ligase_cen"/>
</dbReference>
<dbReference type="GO" id="GO:0071555">
    <property type="term" value="P:cell wall organization"/>
    <property type="evidence" value="ECO:0007669"/>
    <property type="project" value="UniProtKB-KW"/>
</dbReference>
<dbReference type="PANTHER" id="PTHR43692">
    <property type="entry name" value="UDP-N-ACETYLMURAMOYLALANINE--D-GLUTAMATE LIGASE"/>
    <property type="match status" value="1"/>
</dbReference>
<keyword evidence="6 7" id="KW-0067">ATP-binding</keyword>
<dbReference type="GO" id="GO:0005737">
    <property type="term" value="C:cytoplasm"/>
    <property type="evidence" value="ECO:0007669"/>
    <property type="project" value="UniProtKB-SubCell"/>
</dbReference>
<dbReference type="InterPro" id="IPR036565">
    <property type="entry name" value="Mur-like_cat_sf"/>
</dbReference>
<dbReference type="UniPathway" id="UPA00219"/>
<dbReference type="GO" id="GO:0005524">
    <property type="term" value="F:ATP binding"/>
    <property type="evidence" value="ECO:0007669"/>
    <property type="project" value="UniProtKB-UniRule"/>
</dbReference>
<dbReference type="OrthoDB" id="9809796at2"/>
<dbReference type="PANTHER" id="PTHR43692:SF1">
    <property type="entry name" value="UDP-N-ACETYLMURAMOYLALANINE--D-GLUTAMATE LIGASE"/>
    <property type="match status" value="1"/>
</dbReference>
<accession>A0A5C0UJW8</accession>
<keyword evidence="7" id="KW-0961">Cell wall biogenesis/degradation</keyword>
<dbReference type="Pfam" id="PF08245">
    <property type="entry name" value="Mur_ligase_M"/>
    <property type="match status" value="1"/>
</dbReference>
<dbReference type="HAMAP" id="MF_00639">
    <property type="entry name" value="MurD"/>
    <property type="match status" value="1"/>
</dbReference>
<evidence type="ECO:0000256" key="7">
    <source>
        <dbReference type="HAMAP-Rule" id="MF_00639"/>
    </source>
</evidence>
<comment type="subcellular location">
    <subcellularLocation>
        <location evidence="1 7">Cytoplasm</location>
    </subcellularLocation>
</comment>
<keyword evidence="7" id="KW-0573">Peptidoglycan synthesis</keyword>
<evidence type="ECO:0000256" key="4">
    <source>
        <dbReference type="ARBA" id="ARBA00022598"/>
    </source>
</evidence>
<proteinExistence type="inferred from homology"/>
<keyword evidence="7" id="KW-0133">Cell shape</keyword>
<evidence type="ECO:0000259" key="8">
    <source>
        <dbReference type="Pfam" id="PF08245"/>
    </source>
</evidence>
<evidence type="ECO:0000256" key="5">
    <source>
        <dbReference type="ARBA" id="ARBA00022741"/>
    </source>
</evidence>
<keyword evidence="10" id="KW-1185">Reference proteome</keyword>
<dbReference type="GO" id="GO:0008764">
    <property type="term" value="F:UDP-N-acetylmuramoylalanine-D-glutamate ligase activity"/>
    <property type="evidence" value="ECO:0007669"/>
    <property type="project" value="UniProtKB-UniRule"/>
</dbReference>
<evidence type="ECO:0000256" key="1">
    <source>
        <dbReference type="ARBA" id="ARBA00004496"/>
    </source>
</evidence>
<comment type="catalytic activity">
    <reaction evidence="7">
        <text>UDP-N-acetyl-alpha-D-muramoyl-L-alanine + D-glutamate + ATP = UDP-N-acetyl-alpha-D-muramoyl-L-alanyl-D-glutamate + ADP + phosphate + H(+)</text>
        <dbReference type="Rhea" id="RHEA:16429"/>
        <dbReference type="ChEBI" id="CHEBI:15378"/>
        <dbReference type="ChEBI" id="CHEBI:29986"/>
        <dbReference type="ChEBI" id="CHEBI:30616"/>
        <dbReference type="ChEBI" id="CHEBI:43474"/>
        <dbReference type="ChEBI" id="CHEBI:83898"/>
        <dbReference type="ChEBI" id="CHEBI:83900"/>
        <dbReference type="ChEBI" id="CHEBI:456216"/>
        <dbReference type="EC" id="6.3.2.9"/>
    </reaction>
</comment>
<evidence type="ECO:0000256" key="6">
    <source>
        <dbReference type="ARBA" id="ARBA00022840"/>
    </source>
</evidence>